<dbReference type="InterPro" id="IPR035906">
    <property type="entry name" value="MetI-like_sf"/>
</dbReference>
<evidence type="ECO:0000256" key="4">
    <source>
        <dbReference type="ARBA" id="ARBA00022692"/>
    </source>
</evidence>
<evidence type="ECO:0000259" key="8">
    <source>
        <dbReference type="PROSITE" id="PS50928"/>
    </source>
</evidence>
<evidence type="ECO:0000256" key="3">
    <source>
        <dbReference type="ARBA" id="ARBA00022475"/>
    </source>
</evidence>
<feature type="transmembrane region" description="Helical" evidence="7">
    <location>
        <begin position="218"/>
        <end position="240"/>
    </location>
</feature>
<comment type="similarity">
    <text evidence="7">Belongs to the binding-protein-dependent transport system permease family.</text>
</comment>
<evidence type="ECO:0000256" key="7">
    <source>
        <dbReference type="RuleBase" id="RU363032"/>
    </source>
</evidence>
<dbReference type="InterPro" id="IPR051393">
    <property type="entry name" value="ABC_transporter_permease"/>
</dbReference>
<evidence type="ECO:0000256" key="2">
    <source>
        <dbReference type="ARBA" id="ARBA00022448"/>
    </source>
</evidence>
<dbReference type="PANTHER" id="PTHR30193">
    <property type="entry name" value="ABC TRANSPORTER PERMEASE PROTEIN"/>
    <property type="match status" value="1"/>
</dbReference>
<keyword evidence="4 7" id="KW-0812">Transmembrane</keyword>
<keyword evidence="2 7" id="KW-0813">Transport</keyword>
<dbReference type="AlphaFoldDB" id="A0A9D2TKS3"/>
<dbReference type="EMBL" id="DWWA01000023">
    <property type="protein sequence ID" value="HJC72117.1"/>
    <property type="molecule type" value="Genomic_DNA"/>
</dbReference>
<keyword evidence="3" id="KW-1003">Cell membrane</keyword>
<gene>
    <name evidence="9" type="ORF">H9698_04895</name>
</gene>
<feature type="transmembrane region" description="Helical" evidence="7">
    <location>
        <begin position="110"/>
        <end position="134"/>
    </location>
</feature>
<feature type="transmembrane region" description="Helical" evidence="7">
    <location>
        <begin position="78"/>
        <end position="98"/>
    </location>
</feature>
<dbReference type="PANTHER" id="PTHR30193:SF44">
    <property type="entry name" value="LACTOSE TRANSPORT SYSTEM PERMEASE PROTEIN LACF"/>
    <property type="match status" value="1"/>
</dbReference>
<dbReference type="GO" id="GO:0055085">
    <property type="term" value="P:transmembrane transport"/>
    <property type="evidence" value="ECO:0007669"/>
    <property type="project" value="InterPro"/>
</dbReference>
<evidence type="ECO:0000256" key="6">
    <source>
        <dbReference type="ARBA" id="ARBA00023136"/>
    </source>
</evidence>
<feature type="transmembrane region" description="Helical" evidence="7">
    <location>
        <begin position="272"/>
        <end position="295"/>
    </location>
</feature>
<comment type="subcellular location">
    <subcellularLocation>
        <location evidence="1 7">Cell membrane</location>
        <topology evidence="1 7">Multi-pass membrane protein</topology>
    </subcellularLocation>
</comment>
<evidence type="ECO:0000256" key="5">
    <source>
        <dbReference type="ARBA" id="ARBA00022989"/>
    </source>
</evidence>
<reference evidence="9" key="1">
    <citation type="journal article" date="2021" name="PeerJ">
        <title>Extensive microbial diversity within the chicken gut microbiome revealed by metagenomics and culture.</title>
        <authorList>
            <person name="Gilroy R."/>
            <person name="Ravi A."/>
            <person name="Getino M."/>
            <person name="Pursley I."/>
            <person name="Horton D.L."/>
            <person name="Alikhan N.F."/>
            <person name="Baker D."/>
            <person name="Gharbi K."/>
            <person name="Hall N."/>
            <person name="Watson M."/>
            <person name="Adriaenssens E.M."/>
            <person name="Foster-Nyarko E."/>
            <person name="Jarju S."/>
            <person name="Secka A."/>
            <person name="Antonio M."/>
            <person name="Oren A."/>
            <person name="Chaudhuri R.R."/>
            <person name="La Ragione R."/>
            <person name="Hildebrand F."/>
            <person name="Pallen M.J."/>
        </authorList>
    </citation>
    <scope>NUCLEOTIDE SEQUENCE</scope>
    <source>
        <strain evidence="9">5933</strain>
    </source>
</reference>
<comment type="caution">
    <text evidence="9">The sequence shown here is derived from an EMBL/GenBank/DDBJ whole genome shotgun (WGS) entry which is preliminary data.</text>
</comment>
<evidence type="ECO:0000313" key="10">
    <source>
        <dbReference type="Proteomes" id="UP000823918"/>
    </source>
</evidence>
<dbReference type="Pfam" id="PF00528">
    <property type="entry name" value="BPD_transp_1"/>
    <property type="match status" value="1"/>
</dbReference>
<organism evidence="9 10">
    <name type="scientific">Candidatus Ruthenibacterium merdavium</name>
    <dbReference type="NCBI Taxonomy" id="2838752"/>
    <lineage>
        <taxon>Bacteria</taxon>
        <taxon>Bacillati</taxon>
        <taxon>Bacillota</taxon>
        <taxon>Clostridia</taxon>
        <taxon>Eubacteriales</taxon>
        <taxon>Oscillospiraceae</taxon>
        <taxon>Ruthenibacterium</taxon>
    </lineage>
</organism>
<keyword evidence="5 7" id="KW-1133">Transmembrane helix</keyword>
<sequence>MVTNKKQQHSKTLSLFLIAIPGIAYLLINNYIPMLGILLAFKDYSFIKGPFLSEWNGLENFTFLFQSDNAWIMVRNTLCYNVVFIILTTATAIFIAILMNEVNKRTISKFFQASLLLPNLVSMVIVSYLVYAFLNPETGLLNNTLEALGFSAINWYSEPKYWPYILPIVNVWKNAGYASIVYIGSISGIDASMYEAARIDGAGKLKQIFSITIPQIKSTVIIMVLMSIGRIFASDFGLFYQVPMDSGALYNVTQTIDTYVYRALMVNNDVGMASAAALIQSTVGFILVLSANGLVRKIDKENSLF</sequence>
<feature type="domain" description="ABC transmembrane type-1" evidence="8">
    <location>
        <begin position="74"/>
        <end position="291"/>
    </location>
</feature>
<evidence type="ECO:0000256" key="1">
    <source>
        <dbReference type="ARBA" id="ARBA00004651"/>
    </source>
</evidence>
<dbReference type="CDD" id="cd06261">
    <property type="entry name" value="TM_PBP2"/>
    <property type="match status" value="1"/>
</dbReference>
<name>A0A9D2TKS3_9FIRM</name>
<keyword evidence="6 7" id="KW-0472">Membrane</keyword>
<dbReference type="GO" id="GO:0005886">
    <property type="term" value="C:plasma membrane"/>
    <property type="evidence" value="ECO:0007669"/>
    <property type="project" value="UniProtKB-SubCell"/>
</dbReference>
<accession>A0A9D2TKS3</accession>
<proteinExistence type="inferred from homology"/>
<feature type="transmembrane region" description="Helical" evidence="7">
    <location>
        <begin position="12"/>
        <end position="32"/>
    </location>
</feature>
<dbReference type="Gene3D" id="1.10.3720.10">
    <property type="entry name" value="MetI-like"/>
    <property type="match status" value="1"/>
</dbReference>
<dbReference type="InterPro" id="IPR000515">
    <property type="entry name" value="MetI-like"/>
</dbReference>
<reference evidence="9" key="2">
    <citation type="submission" date="2021-04" db="EMBL/GenBank/DDBJ databases">
        <authorList>
            <person name="Gilroy R."/>
        </authorList>
    </citation>
    <scope>NUCLEOTIDE SEQUENCE</scope>
    <source>
        <strain evidence="9">5933</strain>
    </source>
</reference>
<dbReference type="PROSITE" id="PS50928">
    <property type="entry name" value="ABC_TM1"/>
    <property type="match status" value="1"/>
</dbReference>
<dbReference type="SUPFAM" id="SSF161098">
    <property type="entry name" value="MetI-like"/>
    <property type="match status" value="1"/>
</dbReference>
<protein>
    <submittedName>
        <fullName evidence="9">ABC transporter permease subunit</fullName>
    </submittedName>
</protein>
<dbReference type="Proteomes" id="UP000823918">
    <property type="component" value="Unassembled WGS sequence"/>
</dbReference>
<evidence type="ECO:0000313" key="9">
    <source>
        <dbReference type="EMBL" id="HJC72117.1"/>
    </source>
</evidence>